<sequence>MTGLSMDAQVGILTTSPTRILDVNGDARVRVLSDILMPNVSQVLVTDTSGLLQQATPIDVLYSSGLYNRNAGSNNYWTGIYVGSKACRLDFTGRIADYSTDFTFSVFYKIGTGFQMVSQNVVTINPNDATSFYVNWGSVNYLFRFTLTGNTASVQATNAGWCQGTFRSIPIMD</sequence>
<name>A0ABU0TDV7_9FLAO</name>
<protein>
    <submittedName>
        <fullName evidence="1">Uncharacterized protein</fullName>
    </submittedName>
</protein>
<accession>A0ABU0TDV7</accession>
<comment type="caution">
    <text evidence="1">The sequence shown here is derived from an EMBL/GenBank/DDBJ whole genome shotgun (WGS) entry which is preliminary data.</text>
</comment>
<dbReference type="Proteomes" id="UP001225072">
    <property type="component" value="Unassembled WGS sequence"/>
</dbReference>
<evidence type="ECO:0000313" key="2">
    <source>
        <dbReference type="Proteomes" id="UP001225072"/>
    </source>
</evidence>
<gene>
    <name evidence="1" type="ORF">QE404_000405</name>
</gene>
<dbReference type="EMBL" id="JAUTAL010000001">
    <property type="protein sequence ID" value="MDQ1095258.1"/>
    <property type="molecule type" value="Genomic_DNA"/>
</dbReference>
<dbReference type="RefSeq" id="WP_307445856.1">
    <property type="nucleotide sequence ID" value="NZ_JAUTAL010000001.1"/>
</dbReference>
<reference evidence="1 2" key="1">
    <citation type="submission" date="2023-07" db="EMBL/GenBank/DDBJ databases">
        <title>Functional and genomic diversity of the sorghum phyllosphere microbiome.</title>
        <authorList>
            <person name="Shade A."/>
        </authorList>
    </citation>
    <scope>NUCLEOTIDE SEQUENCE [LARGE SCALE GENOMIC DNA]</scope>
    <source>
        <strain evidence="1 2">SORGH_AS_1064</strain>
    </source>
</reference>
<evidence type="ECO:0000313" key="1">
    <source>
        <dbReference type="EMBL" id="MDQ1095258.1"/>
    </source>
</evidence>
<organism evidence="1 2">
    <name type="scientific">Chryseobacterium camelliae</name>
    <dbReference type="NCBI Taxonomy" id="1265445"/>
    <lineage>
        <taxon>Bacteria</taxon>
        <taxon>Pseudomonadati</taxon>
        <taxon>Bacteroidota</taxon>
        <taxon>Flavobacteriia</taxon>
        <taxon>Flavobacteriales</taxon>
        <taxon>Weeksellaceae</taxon>
        <taxon>Chryseobacterium group</taxon>
        <taxon>Chryseobacterium</taxon>
    </lineage>
</organism>
<proteinExistence type="predicted"/>
<keyword evidence="2" id="KW-1185">Reference proteome</keyword>